<dbReference type="InterPro" id="IPR050641">
    <property type="entry name" value="RIFMO-like"/>
</dbReference>
<sequence>MSLSQKNTDVLIVGAGPVGLSLAYELHRHGVSCRIIDQKMAPSETSRALGVFNRTLEVFERMGIAQEITAKTQPVHFLNVYARGEHLMQVSFESRAFETPFTYPVFCPQTHVEEVLRNRLATDIHVEWGVTLEAFEQDATGVTVQLRDTRGDTSELRVSWLAGCDGGHSKVRKDLHLPFTGNSSETWLIADVELDWSLAKDSVYGFFSPLGTVMAYPFPEGKRWRLLNTAAREQTDPASVAQQFTHAIASVYHEEPVHVPEPLWTSVFTIQQRHVPMMRVGHCFVLGDAAHVHSPASGQGMNTGIQDAFNLAWKLALVARNVAEESLLDSYTAERTPIATTVLRGAKGFTLAIGNPTLTMQYVRNIIMKSFFLLKPLRSVLNGQVSKVLSGLSLSYKQSQIVTEDWRVEGINTRNMGGLLSGERLPDIHYGFDNTARLYNLLHSTDHTVLLFAGLQSDETDLLRIRELAEYSAQQQKWLRPVLIAPNPESYDSLKEWSGTTTCILDQYGTLHHRFGAEKQTLYLIRPDGYIGYRNQPATPGNFESYAKHVLGIRATVLV</sequence>
<dbReference type="GO" id="GO:0016709">
    <property type="term" value="F:oxidoreductase activity, acting on paired donors, with incorporation or reduction of molecular oxygen, NAD(P)H as one donor, and incorporation of one atom of oxygen"/>
    <property type="evidence" value="ECO:0007669"/>
    <property type="project" value="UniProtKB-ARBA"/>
</dbReference>
<dbReference type="AlphaFoldDB" id="A0A402A039"/>
<accession>A0A402A039</accession>
<dbReference type="PRINTS" id="PR00420">
    <property type="entry name" value="RNGMNOXGNASE"/>
</dbReference>
<comment type="cofactor">
    <cofactor evidence="1">
        <name>FAD</name>
        <dbReference type="ChEBI" id="CHEBI:57692"/>
    </cofactor>
</comment>
<organism evidence="5 6">
    <name type="scientific">Tengunoibacter tsumagoiensis</name>
    <dbReference type="NCBI Taxonomy" id="2014871"/>
    <lineage>
        <taxon>Bacteria</taxon>
        <taxon>Bacillati</taxon>
        <taxon>Chloroflexota</taxon>
        <taxon>Ktedonobacteria</taxon>
        <taxon>Ktedonobacterales</taxon>
        <taxon>Dictyobacteraceae</taxon>
        <taxon>Tengunoibacter</taxon>
    </lineage>
</organism>
<name>A0A402A039_9CHLR</name>
<dbReference type="PANTHER" id="PTHR43004">
    <property type="entry name" value="TRK SYSTEM POTASSIUM UPTAKE PROTEIN"/>
    <property type="match status" value="1"/>
</dbReference>
<dbReference type="EMBL" id="BIFR01000001">
    <property type="protein sequence ID" value="GCE12474.1"/>
    <property type="molecule type" value="Genomic_DNA"/>
</dbReference>
<evidence type="ECO:0000313" key="5">
    <source>
        <dbReference type="EMBL" id="GCE12474.1"/>
    </source>
</evidence>
<dbReference type="Gene3D" id="3.30.70.2450">
    <property type="match status" value="1"/>
</dbReference>
<dbReference type="InterPro" id="IPR002938">
    <property type="entry name" value="FAD-bd"/>
</dbReference>
<reference evidence="6" key="1">
    <citation type="submission" date="2018-12" db="EMBL/GenBank/DDBJ databases">
        <title>Tengunoibacter tsumagoiensis gen. nov., sp. nov., Dictyobacter kobayashii sp. nov., D. alpinus sp. nov., and D. joshuensis sp. nov. and description of Dictyobacteraceae fam. nov. within the order Ktedonobacterales isolated from Tengu-no-mugimeshi.</title>
        <authorList>
            <person name="Wang C.M."/>
            <person name="Zheng Y."/>
            <person name="Sakai Y."/>
            <person name="Toyoda A."/>
            <person name="Minakuchi Y."/>
            <person name="Abe K."/>
            <person name="Yokota A."/>
            <person name="Yabe S."/>
        </authorList>
    </citation>
    <scope>NUCLEOTIDE SEQUENCE [LARGE SCALE GENOMIC DNA]</scope>
    <source>
        <strain evidence="6">Uno3</strain>
    </source>
</reference>
<dbReference type="RefSeq" id="WP_126580089.1">
    <property type="nucleotide sequence ID" value="NZ_BIFR01000001.1"/>
</dbReference>
<protein>
    <submittedName>
        <fullName evidence="5">Oxygenase</fullName>
    </submittedName>
</protein>
<feature type="domain" description="FAD-binding" evidence="4">
    <location>
        <begin position="8"/>
        <end position="344"/>
    </location>
</feature>
<evidence type="ECO:0000256" key="3">
    <source>
        <dbReference type="ARBA" id="ARBA00022827"/>
    </source>
</evidence>
<evidence type="ECO:0000256" key="1">
    <source>
        <dbReference type="ARBA" id="ARBA00001974"/>
    </source>
</evidence>
<dbReference type="Proteomes" id="UP000287352">
    <property type="component" value="Unassembled WGS sequence"/>
</dbReference>
<dbReference type="Pfam" id="PF01494">
    <property type="entry name" value="FAD_binding_3"/>
    <property type="match status" value="1"/>
</dbReference>
<evidence type="ECO:0000259" key="4">
    <source>
        <dbReference type="Pfam" id="PF01494"/>
    </source>
</evidence>
<keyword evidence="6" id="KW-1185">Reference proteome</keyword>
<dbReference type="SUPFAM" id="SSF51905">
    <property type="entry name" value="FAD/NAD(P)-binding domain"/>
    <property type="match status" value="1"/>
</dbReference>
<dbReference type="Gene3D" id="3.50.50.60">
    <property type="entry name" value="FAD/NAD(P)-binding domain"/>
    <property type="match status" value="1"/>
</dbReference>
<gene>
    <name evidence="5" type="ORF">KTT_23330</name>
</gene>
<dbReference type="GO" id="GO:0071949">
    <property type="term" value="F:FAD binding"/>
    <property type="evidence" value="ECO:0007669"/>
    <property type="project" value="InterPro"/>
</dbReference>
<dbReference type="PANTHER" id="PTHR43004:SF19">
    <property type="entry name" value="BINDING MONOOXYGENASE, PUTATIVE (JCVI)-RELATED"/>
    <property type="match status" value="1"/>
</dbReference>
<proteinExistence type="predicted"/>
<evidence type="ECO:0000313" key="6">
    <source>
        <dbReference type="Proteomes" id="UP000287352"/>
    </source>
</evidence>
<dbReference type="Gene3D" id="3.40.30.120">
    <property type="match status" value="1"/>
</dbReference>
<comment type="caution">
    <text evidence="5">The sequence shown here is derived from an EMBL/GenBank/DDBJ whole genome shotgun (WGS) entry which is preliminary data.</text>
</comment>
<keyword evidence="2" id="KW-0285">Flavoprotein</keyword>
<keyword evidence="3" id="KW-0274">FAD</keyword>
<dbReference type="OrthoDB" id="140526at2"/>
<evidence type="ECO:0000256" key="2">
    <source>
        <dbReference type="ARBA" id="ARBA00022630"/>
    </source>
</evidence>
<dbReference type="InterPro" id="IPR036188">
    <property type="entry name" value="FAD/NAD-bd_sf"/>
</dbReference>